<organism evidence="5 6">
    <name type="scientific">Haloterrigena gelatinilytica</name>
    <dbReference type="NCBI Taxonomy" id="2741724"/>
    <lineage>
        <taxon>Archaea</taxon>
        <taxon>Methanobacteriati</taxon>
        <taxon>Methanobacteriota</taxon>
        <taxon>Stenosarchaea group</taxon>
        <taxon>Halobacteria</taxon>
        <taxon>Halobacteriales</taxon>
        <taxon>Natrialbaceae</taxon>
        <taxon>Haloterrigena</taxon>
    </lineage>
</organism>
<evidence type="ECO:0000313" key="5">
    <source>
        <dbReference type="EMBL" id="NUC72613.1"/>
    </source>
</evidence>
<feature type="domain" description="Bacterioopsin transcriptional activator GAF and HTH associated" evidence="4">
    <location>
        <begin position="3"/>
        <end position="143"/>
    </location>
</feature>
<keyword evidence="6" id="KW-1185">Reference proteome</keyword>
<name>A0ABX2LB44_9EURY</name>
<dbReference type="SUPFAM" id="SSF88659">
    <property type="entry name" value="Sigma3 and sigma4 domains of RNA polymerase sigma factors"/>
    <property type="match status" value="1"/>
</dbReference>
<dbReference type="EMBL" id="JABUQZ010000001">
    <property type="protein sequence ID" value="NUC72613.1"/>
    <property type="molecule type" value="Genomic_DNA"/>
</dbReference>
<sequence>MAIEASFTIDQPEFPLNIVFEEVPDATIELDRVVPTNDAAIPYFWIYADDVGDLTTNLKEDEGVDDSTVIDELEEQMFVRVDWNLDHESVLTAIINTDVTLLSGLGDNENWTFEVRSSDQETLSEFQSYCRENDIPVQLTQLHALSPLESDKDYDLTDGQQEALVLAYSRGYFDSPRGATQDDLADELDISRQAVSSRLQRGLRRLVASTLITSPE</sequence>
<dbReference type="InterPro" id="IPR013324">
    <property type="entry name" value="RNA_pol_sigma_r3/r4-like"/>
</dbReference>
<feature type="domain" description="HTH bat-type" evidence="3">
    <location>
        <begin position="156"/>
        <end position="207"/>
    </location>
</feature>
<dbReference type="InterPro" id="IPR031803">
    <property type="entry name" value="BAT_GAF/HTH-assoc"/>
</dbReference>
<accession>A0ABX2LB44</accession>
<dbReference type="PANTHER" id="PTHR34236">
    <property type="entry name" value="DIMETHYL SULFOXIDE REDUCTASE TRANSCRIPTIONAL ACTIVATOR"/>
    <property type="match status" value="1"/>
</dbReference>
<keyword evidence="1" id="KW-0805">Transcription regulation</keyword>
<dbReference type="RefSeq" id="WP_174680520.1">
    <property type="nucleotide sequence ID" value="NZ_JABUQZ010000001.1"/>
</dbReference>
<evidence type="ECO:0000256" key="2">
    <source>
        <dbReference type="ARBA" id="ARBA00023163"/>
    </source>
</evidence>
<evidence type="ECO:0000259" key="4">
    <source>
        <dbReference type="Pfam" id="PF15915"/>
    </source>
</evidence>
<evidence type="ECO:0000256" key="1">
    <source>
        <dbReference type="ARBA" id="ARBA00023015"/>
    </source>
</evidence>
<dbReference type="PANTHER" id="PTHR34236:SF1">
    <property type="entry name" value="DIMETHYL SULFOXIDE REDUCTASE TRANSCRIPTIONAL ACTIVATOR"/>
    <property type="match status" value="1"/>
</dbReference>
<dbReference type="InterPro" id="IPR036388">
    <property type="entry name" value="WH-like_DNA-bd_sf"/>
</dbReference>
<protein>
    <submittedName>
        <fullName evidence="5">Helix-turn-helix domain-containing protein</fullName>
    </submittedName>
</protein>
<dbReference type="Pfam" id="PF15915">
    <property type="entry name" value="BAT"/>
    <property type="match status" value="1"/>
</dbReference>
<keyword evidence="2" id="KW-0804">Transcription</keyword>
<reference evidence="5 6" key="1">
    <citation type="submission" date="2020-06" db="EMBL/GenBank/DDBJ databases">
        <title>Haloterrigena sp. nov., an extremely halophilic archaeon isolated from a saline sediment.</title>
        <authorList>
            <person name="Liu B.-B."/>
        </authorList>
    </citation>
    <scope>NUCLEOTIDE SEQUENCE [LARGE SCALE GENOMIC DNA]</scope>
    <source>
        <strain evidence="5 6">SYSU A558-1</strain>
    </source>
</reference>
<dbReference type="Pfam" id="PF04967">
    <property type="entry name" value="HTH_10"/>
    <property type="match status" value="1"/>
</dbReference>
<gene>
    <name evidence="5" type="ORF">HTZ84_09870</name>
</gene>
<dbReference type="Proteomes" id="UP001016761">
    <property type="component" value="Unassembled WGS sequence"/>
</dbReference>
<evidence type="ECO:0000259" key="3">
    <source>
        <dbReference type="Pfam" id="PF04967"/>
    </source>
</evidence>
<proteinExistence type="predicted"/>
<comment type="caution">
    <text evidence="5">The sequence shown here is derived from an EMBL/GenBank/DDBJ whole genome shotgun (WGS) entry which is preliminary data.</text>
</comment>
<dbReference type="Gene3D" id="1.10.10.10">
    <property type="entry name" value="Winged helix-like DNA-binding domain superfamily/Winged helix DNA-binding domain"/>
    <property type="match status" value="1"/>
</dbReference>
<evidence type="ECO:0000313" key="6">
    <source>
        <dbReference type="Proteomes" id="UP001016761"/>
    </source>
</evidence>
<dbReference type="CDD" id="cd06171">
    <property type="entry name" value="Sigma70_r4"/>
    <property type="match status" value="1"/>
</dbReference>
<dbReference type="InterPro" id="IPR007050">
    <property type="entry name" value="HTH_bacterioopsin"/>
</dbReference>